<dbReference type="Gene3D" id="3.40.50.720">
    <property type="entry name" value="NAD(P)-binding Rossmann-like Domain"/>
    <property type="match status" value="1"/>
</dbReference>
<dbReference type="Gene3D" id="3.90.180.10">
    <property type="entry name" value="Medium-chain alcohol dehydrogenases, catalytic domain"/>
    <property type="match status" value="1"/>
</dbReference>
<gene>
    <name evidence="3" type="ORF">BE17_37595</name>
</gene>
<evidence type="ECO:0000313" key="3">
    <source>
        <dbReference type="EMBL" id="KYF90788.1"/>
    </source>
</evidence>
<evidence type="ECO:0000256" key="1">
    <source>
        <dbReference type="ARBA" id="ARBA00022857"/>
    </source>
</evidence>
<dbReference type="AlphaFoldDB" id="A0A150SF21"/>
<dbReference type="GO" id="GO:0016491">
    <property type="term" value="F:oxidoreductase activity"/>
    <property type="evidence" value="ECO:0007669"/>
    <property type="project" value="InterPro"/>
</dbReference>
<dbReference type="SUPFAM" id="SSF51735">
    <property type="entry name" value="NAD(P)-binding Rossmann-fold domains"/>
    <property type="match status" value="1"/>
</dbReference>
<dbReference type="Pfam" id="PF13602">
    <property type="entry name" value="ADH_zinc_N_2"/>
    <property type="match status" value="1"/>
</dbReference>
<dbReference type="InterPro" id="IPR013154">
    <property type="entry name" value="ADH-like_N"/>
</dbReference>
<dbReference type="Proteomes" id="UP000075635">
    <property type="component" value="Unassembled WGS sequence"/>
</dbReference>
<sequence>MKAIGIHHYGDASQLVPLDLPEPEPGPRQVRVRVIASSVNPADIRARSVAPGPRRIERQFPLVLGYDFSGVVDAVGPDVEDLAVGDEVFGSPSLFGQGANAEQVVVDSRTIARKPAALSHEQAACLSLAGVTAWECLARAQAATGATVLVTAGAGGVGHLQVQLARHLGLRVVATASRPESIALCGELGAAPVLDHATEDVGQACRSLTGGAGVAVAFDNAGGRALDQALDAVAPMGTVVSIVPTPVPVADRLFMKAASLIYHVMGAASMWRLDPHAQGRALAAVAALAAQGHVRPVVAASYPVRELGQAHRAIESGRTVGKIAIRVADGW</sequence>
<name>A0A150SF21_SORCE</name>
<dbReference type="EMBL" id="JEMB01001079">
    <property type="protein sequence ID" value="KYF90788.1"/>
    <property type="molecule type" value="Genomic_DNA"/>
</dbReference>
<proteinExistence type="predicted"/>
<dbReference type="CDD" id="cd05289">
    <property type="entry name" value="MDR_like_2"/>
    <property type="match status" value="1"/>
</dbReference>
<protein>
    <recommendedName>
        <fullName evidence="2">Enoyl reductase (ER) domain-containing protein</fullName>
    </recommendedName>
</protein>
<dbReference type="InterPro" id="IPR051603">
    <property type="entry name" value="Zinc-ADH_QOR/CCCR"/>
</dbReference>
<evidence type="ECO:0000259" key="2">
    <source>
        <dbReference type="SMART" id="SM00829"/>
    </source>
</evidence>
<dbReference type="PANTHER" id="PTHR44154:SF1">
    <property type="entry name" value="QUINONE OXIDOREDUCTASE"/>
    <property type="match status" value="1"/>
</dbReference>
<accession>A0A150SF21</accession>
<organism evidence="3 4">
    <name type="scientific">Sorangium cellulosum</name>
    <name type="common">Polyangium cellulosum</name>
    <dbReference type="NCBI Taxonomy" id="56"/>
    <lineage>
        <taxon>Bacteria</taxon>
        <taxon>Pseudomonadati</taxon>
        <taxon>Myxococcota</taxon>
        <taxon>Polyangia</taxon>
        <taxon>Polyangiales</taxon>
        <taxon>Polyangiaceae</taxon>
        <taxon>Sorangium</taxon>
    </lineage>
</organism>
<dbReference type="SUPFAM" id="SSF50129">
    <property type="entry name" value="GroES-like"/>
    <property type="match status" value="1"/>
</dbReference>
<dbReference type="Pfam" id="PF08240">
    <property type="entry name" value="ADH_N"/>
    <property type="match status" value="1"/>
</dbReference>
<dbReference type="SMART" id="SM00829">
    <property type="entry name" value="PKS_ER"/>
    <property type="match status" value="1"/>
</dbReference>
<comment type="caution">
    <text evidence="3">The sequence shown here is derived from an EMBL/GenBank/DDBJ whole genome shotgun (WGS) entry which is preliminary data.</text>
</comment>
<dbReference type="PANTHER" id="PTHR44154">
    <property type="entry name" value="QUINONE OXIDOREDUCTASE"/>
    <property type="match status" value="1"/>
</dbReference>
<dbReference type="InterPro" id="IPR020843">
    <property type="entry name" value="ER"/>
</dbReference>
<dbReference type="InterPro" id="IPR011032">
    <property type="entry name" value="GroES-like_sf"/>
</dbReference>
<keyword evidence="1" id="KW-0521">NADP</keyword>
<dbReference type="InterPro" id="IPR036291">
    <property type="entry name" value="NAD(P)-bd_dom_sf"/>
</dbReference>
<evidence type="ECO:0000313" key="4">
    <source>
        <dbReference type="Proteomes" id="UP000075635"/>
    </source>
</evidence>
<reference evidence="3 4" key="1">
    <citation type="submission" date="2014-02" db="EMBL/GenBank/DDBJ databases">
        <title>The small core and large imbalanced accessory genome model reveals a collaborative survival strategy of Sorangium cellulosum strains in nature.</title>
        <authorList>
            <person name="Han K."/>
            <person name="Peng R."/>
            <person name="Blom J."/>
            <person name="Li Y.-Z."/>
        </authorList>
    </citation>
    <scope>NUCLEOTIDE SEQUENCE [LARGE SCALE GENOMIC DNA]</scope>
    <source>
        <strain evidence="3 4">So0011-07</strain>
    </source>
</reference>
<feature type="domain" description="Enoyl reductase (ER)" evidence="2">
    <location>
        <begin position="10"/>
        <end position="325"/>
    </location>
</feature>